<feature type="transmembrane region" description="Helical" evidence="2">
    <location>
        <begin position="208"/>
        <end position="226"/>
    </location>
</feature>
<reference evidence="3 4" key="1">
    <citation type="submission" date="2019-01" db="EMBL/GenBank/DDBJ databases">
        <title>A draft genome assembly of the solar-powered sea slug Elysia chlorotica.</title>
        <authorList>
            <person name="Cai H."/>
            <person name="Li Q."/>
            <person name="Fang X."/>
            <person name="Li J."/>
            <person name="Curtis N.E."/>
            <person name="Altenburger A."/>
            <person name="Shibata T."/>
            <person name="Feng M."/>
            <person name="Maeda T."/>
            <person name="Schwartz J.A."/>
            <person name="Shigenobu S."/>
            <person name="Lundholm N."/>
            <person name="Nishiyama T."/>
            <person name="Yang H."/>
            <person name="Hasebe M."/>
            <person name="Li S."/>
            <person name="Pierce S.K."/>
            <person name="Wang J."/>
        </authorList>
    </citation>
    <scope>NUCLEOTIDE SEQUENCE [LARGE SCALE GENOMIC DNA]</scope>
    <source>
        <strain evidence="3">EC2010</strain>
        <tissue evidence="3">Whole organism of an adult</tissue>
    </source>
</reference>
<evidence type="ECO:0000313" key="4">
    <source>
        <dbReference type="Proteomes" id="UP000271974"/>
    </source>
</evidence>
<dbReference type="InterPro" id="IPR036834">
    <property type="entry name" value="Bcl-2-like_sf"/>
</dbReference>
<protein>
    <recommendedName>
        <fullName evidence="5">Apoptosis regulator Bcl-2 family BH4 domain-containing protein</fullName>
    </recommendedName>
</protein>
<evidence type="ECO:0008006" key="5">
    <source>
        <dbReference type="Google" id="ProtNLM"/>
    </source>
</evidence>
<dbReference type="PROSITE" id="PS50062">
    <property type="entry name" value="BCL2_FAMILY"/>
    <property type="match status" value="1"/>
</dbReference>
<keyword evidence="1" id="KW-0053">Apoptosis</keyword>
<accession>A0A3S1BFA6</accession>
<evidence type="ECO:0000256" key="1">
    <source>
        <dbReference type="ARBA" id="ARBA00022703"/>
    </source>
</evidence>
<name>A0A3S1BFA6_ELYCH</name>
<dbReference type="OrthoDB" id="6080198at2759"/>
<proteinExistence type="predicted"/>
<comment type="caution">
    <text evidence="3">The sequence shown here is derived from an EMBL/GenBank/DDBJ whole genome shotgun (WGS) entry which is preliminary data.</text>
</comment>
<keyword evidence="2" id="KW-0472">Membrane</keyword>
<evidence type="ECO:0000313" key="3">
    <source>
        <dbReference type="EMBL" id="RUS79442.1"/>
    </source>
</evidence>
<dbReference type="GO" id="GO:0006915">
    <property type="term" value="P:apoptotic process"/>
    <property type="evidence" value="ECO:0007669"/>
    <property type="project" value="UniProtKB-KW"/>
</dbReference>
<dbReference type="AlphaFoldDB" id="A0A3S1BFA6"/>
<dbReference type="GO" id="GO:0042981">
    <property type="term" value="P:regulation of apoptotic process"/>
    <property type="evidence" value="ECO:0007669"/>
    <property type="project" value="InterPro"/>
</dbReference>
<gene>
    <name evidence="3" type="ORF">EGW08_012783</name>
</gene>
<keyword evidence="2" id="KW-1133">Transmembrane helix</keyword>
<keyword evidence="4" id="KW-1185">Reference proteome</keyword>
<dbReference type="EMBL" id="RQTK01000450">
    <property type="protein sequence ID" value="RUS79442.1"/>
    <property type="molecule type" value="Genomic_DNA"/>
</dbReference>
<dbReference type="SUPFAM" id="SSF56854">
    <property type="entry name" value="Bcl-2 inhibitors of programmed cell death"/>
    <property type="match status" value="1"/>
</dbReference>
<dbReference type="Proteomes" id="UP000271974">
    <property type="component" value="Unassembled WGS sequence"/>
</dbReference>
<dbReference type="STRING" id="188477.A0A3S1BFA6"/>
<evidence type="ECO:0000256" key="2">
    <source>
        <dbReference type="SAM" id="Phobius"/>
    </source>
</evidence>
<sequence>MDKDSRLFARRQSRTRLDPLHIPPLDTTEPVRYVPENLCHINLHHIQRSLNDDENEGQELFQNFLRDQIKQEPAIAVNDVVFERLSGYSNDLWAEDGLALQLQANHFMTTRQRKHVKESSAEVDLSMNHEQFEAYLSQHFFKERSRGKGILALFFLCSDIAIRALGESLELYEKYLRWSLLFIKTSVSLWVHQQGGWPAVLKTPVHPIIKLCLWVAVSAIALFTLIRLNKWKVSGVPT</sequence>
<organism evidence="3 4">
    <name type="scientific">Elysia chlorotica</name>
    <name type="common">Eastern emerald elysia</name>
    <name type="synonym">Sea slug</name>
    <dbReference type="NCBI Taxonomy" id="188477"/>
    <lineage>
        <taxon>Eukaryota</taxon>
        <taxon>Metazoa</taxon>
        <taxon>Spiralia</taxon>
        <taxon>Lophotrochozoa</taxon>
        <taxon>Mollusca</taxon>
        <taxon>Gastropoda</taxon>
        <taxon>Heterobranchia</taxon>
        <taxon>Euthyneura</taxon>
        <taxon>Panpulmonata</taxon>
        <taxon>Sacoglossa</taxon>
        <taxon>Placobranchoidea</taxon>
        <taxon>Plakobranchidae</taxon>
        <taxon>Elysia</taxon>
    </lineage>
</organism>
<keyword evidence="2" id="KW-0812">Transmembrane</keyword>
<dbReference type="Gene3D" id="1.10.437.10">
    <property type="entry name" value="Blc2-like"/>
    <property type="match status" value="1"/>
</dbReference>
<dbReference type="InterPro" id="IPR002475">
    <property type="entry name" value="Bcl2-like"/>
</dbReference>
<feature type="transmembrane region" description="Helical" evidence="2">
    <location>
        <begin position="149"/>
        <end position="166"/>
    </location>
</feature>